<reference evidence="13 14" key="1">
    <citation type="submission" date="2019-04" db="EMBL/GenBank/DDBJ databases">
        <title>Microbes associate with the intestines of laboratory mice.</title>
        <authorList>
            <person name="Navarre W."/>
            <person name="Wong E."/>
            <person name="Huang K."/>
            <person name="Tropini C."/>
            <person name="Ng K."/>
            <person name="Yu B."/>
        </authorList>
    </citation>
    <scope>NUCLEOTIDE SEQUENCE [LARGE SCALE GENOMIC DNA]</scope>
    <source>
        <strain evidence="13 14">NM07_P-09</strain>
    </source>
</reference>
<comment type="caution">
    <text evidence="13">The sequence shown here is derived from an EMBL/GenBank/DDBJ whole genome shotgun (WGS) entry which is preliminary data.</text>
</comment>
<evidence type="ECO:0000259" key="12">
    <source>
        <dbReference type="SMART" id="SM00642"/>
    </source>
</evidence>
<dbReference type="Gene3D" id="2.60.40.1180">
    <property type="entry name" value="Golgi alpha-mannosidase II"/>
    <property type="match status" value="1"/>
</dbReference>
<name>A0A4S2F197_9ACTN</name>
<feature type="compositionally biased region" description="Polar residues" evidence="11">
    <location>
        <begin position="825"/>
        <end position="834"/>
    </location>
</feature>
<organism evidence="13 14">
    <name type="scientific">Muricaecibacterium torontonense</name>
    <dbReference type="NCBI Taxonomy" id="3032871"/>
    <lineage>
        <taxon>Bacteria</taxon>
        <taxon>Bacillati</taxon>
        <taxon>Actinomycetota</taxon>
        <taxon>Coriobacteriia</taxon>
        <taxon>Coriobacteriales</taxon>
        <taxon>Atopobiaceae</taxon>
        <taxon>Muricaecibacterium</taxon>
    </lineage>
</organism>
<evidence type="ECO:0000256" key="6">
    <source>
        <dbReference type="ARBA" id="ARBA00022679"/>
    </source>
</evidence>
<dbReference type="InterPro" id="IPR014756">
    <property type="entry name" value="Ig_E-set"/>
</dbReference>
<dbReference type="PANTHER" id="PTHR32438:SF5">
    <property type="entry name" value="4-ALPHA-GLUCANOTRANSFERASE DPE1, CHLOROPLASTIC_AMYLOPLASTIC"/>
    <property type="match status" value="1"/>
</dbReference>
<evidence type="ECO:0000256" key="10">
    <source>
        <dbReference type="RuleBase" id="RU361207"/>
    </source>
</evidence>
<dbReference type="Pfam" id="PF00128">
    <property type="entry name" value="Alpha-amylase"/>
    <property type="match status" value="1"/>
</dbReference>
<dbReference type="SUPFAM" id="SSF81296">
    <property type="entry name" value="E set domains"/>
    <property type="match status" value="1"/>
</dbReference>
<dbReference type="CDD" id="cd11338">
    <property type="entry name" value="AmyAc_CMD"/>
    <property type="match status" value="1"/>
</dbReference>
<dbReference type="PANTHER" id="PTHR32438">
    <property type="entry name" value="4-ALPHA-GLUCANOTRANSFERASE DPE1, CHLOROPLASTIC/AMYLOPLASTIC"/>
    <property type="match status" value="1"/>
</dbReference>
<evidence type="ECO:0000256" key="8">
    <source>
        <dbReference type="ARBA" id="ARBA00031423"/>
    </source>
</evidence>
<evidence type="ECO:0000256" key="11">
    <source>
        <dbReference type="SAM" id="MobiDB-lite"/>
    </source>
</evidence>
<dbReference type="NCBIfam" id="TIGR00217">
    <property type="entry name" value="malQ"/>
    <property type="match status" value="1"/>
</dbReference>
<dbReference type="OrthoDB" id="9811841at2"/>
<evidence type="ECO:0000256" key="2">
    <source>
        <dbReference type="ARBA" id="ARBA00005684"/>
    </source>
</evidence>
<dbReference type="RefSeq" id="WP_136012234.1">
    <property type="nucleotide sequence ID" value="NZ_SRYE01000002.1"/>
</dbReference>
<dbReference type="InterPro" id="IPR017853">
    <property type="entry name" value="GH"/>
</dbReference>
<dbReference type="InterPro" id="IPR004185">
    <property type="entry name" value="Glyco_hydro_13_lg-like_dom"/>
</dbReference>
<dbReference type="GO" id="GO:0004134">
    <property type="term" value="F:4-alpha-glucanotransferase activity"/>
    <property type="evidence" value="ECO:0007669"/>
    <property type="project" value="UniProtKB-EC"/>
</dbReference>
<dbReference type="InterPro" id="IPR006047">
    <property type="entry name" value="GH13_cat_dom"/>
</dbReference>
<dbReference type="EC" id="2.4.1.25" evidence="3 10"/>
<dbReference type="InterPro" id="IPR003385">
    <property type="entry name" value="Glyco_hydro_77"/>
</dbReference>
<evidence type="ECO:0000256" key="4">
    <source>
        <dbReference type="ARBA" id="ARBA00020295"/>
    </source>
</evidence>
<proteinExistence type="inferred from homology"/>
<protein>
    <recommendedName>
        <fullName evidence="4 10">4-alpha-glucanotransferase</fullName>
        <ecNumber evidence="3 10">2.4.1.25</ecNumber>
    </recommendedName>
    <alternativeName>
        <fullName evidence="8 10">Amylomaltase</fullName>
    </alternativeName>
    <alternativeName>
        <fullName evidence="9 10">Disproportionating enzyme</fullName>
    </alternativeName>
</protein>
<dbReference type="Pfam" id="PF02446">
    <property type="entry name" value="Glyco_hydro_77"/>
    <property type="match status" value="2"/>
</dbReference>
<dbReference type="GO" id="GO:0004553">
    <property type="term" value="F:hydrolase activity, hydrolyzing O-glycosyl compounds"/>
    <property type="evidence" value="ECO:0007669"/>
    <property type="project" value="InterPro"/>
</dbReference>
<dbReference type="CDD" id="cd02857">
    <property type="entry name" value="E_set_CDase_PDE_N"/>
    <property type="match status" value="1"/>
</dbReference>
<dbReference type="EMBL" id="SRYE01000002">
    <property type="protein sequence ID" value="TGY62505.1"/>
    <property type="molecule type" value="Genomic_DNA"/>
</dbReference>
<keyword evidence="5 10" id="KW-0328">Glycosyltransferase</keyword>
<comment type="catalytic activity">
    <reaction evidence="1 10">
        <text>Transfers a segment of a (1-&gt;4)-alpha-D-glucan to a new position in an acceptor, which may be glucose or a (1-&gt;4)-alpha-D-glucan.</text>
        <dbReference type="EC" id="2.4.1.25"/>
    </reaction>
</comment>
<sequence length="1168" mass="130775">MRAFHDSRGSRYRNPGGAALVGGVVTLKIDVWDDPGTQATIRTWVDGEGEAFWPMELEERAEDGRLTFAGQLPCEALGILWYAFLLEGSDGVVRYYGAREGRTGGVGQMYDYMPPSFQITVYHQREVTPDWYKAGMVYQIFPDRYRRDDQWRQRAEAALETPTQGVPRALVEDWDTPVAYQRDEHNRITVWEFYGGSLEGIRQDLDRIASMGFTAIYLNPIFKAQSNHRYDTGDYLAIDPMLGTLEDFRRLADDASERGISLILDGVFNHTGVDSRYFNKYGNYDSVGAWQSPDSPYRPWYLMEEDGTYTCWWGVDDLPDTDKSNPQWQDFVYGPEGVVRYWLRQGARGWRLDVADELNDPFIAGIKAAETAELPDALLLGEVWEDASNKIAYGELRHYLCGDELDSAMNYPFRAALLSYLLGEQGAEEIAETMASLKENYPPEAFYACLNLLGSHDRPRLFTVLGGAPDKDSMTDEQMREYRLSEGQKGLAKGRLWLAVLVQMCSPGVPCVYYGDEAGVEGYTDPYNRSTYPWGHEDPDTQAIYHNAMALRQRFPMLVNGGFEPFSAGPDVYGFWRTPGPGDEESGECICVLVNRSLSAVHEVSVPLRAPQVDDLVSGVSPVVENGEARVTLRQLGSAVLYFHGTPPLVKPLEHGQGVVAHITSLPNPDGPGTLGPEAYRFVDFLSQGRQRYWQVLPINPCDAFGSSYAGPSAFAGNLALVHRGGLTFEELYRAWNEGAPTQKFPESLVVAATPVAEVFSAENFEAFRQNEASWLVPYATYQAIRDGVLAGEILVDPQWLRTQTPGEVESAAEEVSPEVVDTSEMGTQDTAQEAQDREESLEDVPWQSWPEPYHSYSPELAARPELAERVRFHEFCQWLFFVQWQALKAYANEHGIQIIGDIPMYVSEDSADTWSHPEVFNLNAHGHKKECAGVPPDGFAPEGQLWGNPTYNWNYLADTNYQWWLERLGHLFRLYNYLRLDHFVGFENYYAVPHGKTALEGQWKPGPGVDLFRTAAQKFGPLPVIAEDLGIITPAVRGLLAQCGFPGMDVLEFYDGDLRGGYLPAPEKIAYTSTHDTDTLLGFVRNAYGITDMNESRTLAERIMVDALRSGAPVVMMPLQDVLGLGSEARMNVPGTAVGNWKWQATQEDLDSAVPLLSTLTLEAQRS</sequence>
<gene>
    <name evidence="13" type="primary">malQ</name>
    <name evidence="13" type="ORF">E5334_03545</name>
</gene>
<keyword evidence="6 10" id="KW-0808">Transferase</keyword>
<evidence type="ECO:0000313" key="14">
    <source>
        <dbReference type="Proteomes" id="UP000310263"/>
    </source>
</evidence>
<comment type="similarity">
    <text evidence="2 10">Belongs to the disproportionating enzyme family.</text>
</comment>
<dbReference type="Gene3D" id="3.20.20.80">
    <property type="entry name" value="Glycosidases"/>
    <property type="match status" value="2"/>
</dbReference>
<accession>A0A4S2F197</accession>
<dbReference type="SMART" id="SM00642">
    <property type="entry name" value="Aamy"/>
    <property type="match status" value="1"/>
</dbReference>
<evidence type="ECO:0000256" key="3">
    <source>
        <dbReference type="ARBA" id="ARBA00012560"/>
    </source>
</evidence>
<dbReference type="InterPro" id="IPR013783">
    <property type="entry name" value="Ig-like_fold"/>
</dbReference>
<dbReference type="InterPro" id="IPR045857">
    <property type="entry name" value="O16G_dom_2"/>
</dbReference>
<dbReference type="Gene3D" id="3.90.400.10">
    <property type="entry name" value="Oligo-1,6-glucosidase, Domain 2"/>
    <property type="match status" value="1"/>
</dbReference>
<evidence type="ECO:0000313" key="13">
    <source>
        <dbReference type="EMBL" id="TGY62505.1"/>
    </source>
</evidence>
<dbReference type="SUPFAM" id="SSF51445">
    <property type="entry name" value="(Trans)glycosidases"/>
    <property type="match status" value="3"/>
</dbReference>
<evidence type="ECO:0000256" key="7">
    <source>
        <dbReference type="ARBA" id="ARBA00023277"/>
    </source>
</evidence>
<keyword evidence="14" id="KW-1185">Reference proteome</keyword>
<dbReference type="InterPro" id="IPR013780">
    <property type="entry name" value="Glyco_hydro_b"/>
</dbReference>
<dbReference type="AlphaFoldDB" id="A0A4S2F197"/>
<keyword evidence="7 10" id="KW-0119">Carbohydrate metabolism</keyword>
<dbReference type="Gene3D" id="2.60.40.10">
    <property type="entry name" value="Immunoglobulins"/>
    <property type="match status" value="1"/>
</dbReference>
<feature type="domain" description="Glycosyl hydrolase family 13 catalytic" evidence="12">
    <location>
        <begin position="139"/>
        <end position="552"/>
    </location>
</feature>
<evidence type="ECO:0000256" key="5">
    <source>
        <dbReference type="ARBA" id="ARBA00022676"/>
    </source>
</evidence>
<feature type="region of interest" description="Disordered" evidence="11">
    <location>
        <begin position="806"/>
        <end position="845"/>
    </location>
</feature>
<dbReference type="Proteomes" id="UP000310263">
    <property type="component" value="Unassembled WGS sequence"/>
</dbReference>
<evidence type="ECO:0000256" key="1">
    <source>
        <dbReference type="ARBA" id="ARBA00000439"/>
    </source>
</evidence>
<dbReference type="GO" id="GO:0005975">
    <property type="term" value="P:carbohydrate metabolic process"/>
    <property type="evidence" value="ECO:0007669"/>
    <property type="project" value="InterPro"/>
</dbReference>
<evidence type="ECO:0000256" key="9">
    <source>
        <dbReference type="ARBA" id="ARBA00031501"/>
    </source>
</evidence>